<dbReference type="OrthoDB" id="389319at2"/>
<dbReference type="EMBL" id="CP022535">
    <property type="protein sequence ID" value="ASP28409.1"/>
    <property type="molecule type" value="Genomic_DNA"/>
</dbReference>
<feature type="transmembrane region" description="Helical" evidence="1">
    <location>
        <begin position="253"/>
        <end position="274"/>
    </location>
</feature>
<organism evidence="2 3">
    <name type="scientific">Spiroplasma corruscae</name>
    <dbReference type="NCBI Taxonomy" id="216934"/>
    <lineage>
        <taxon>Bacteria</taxon>
        <taxon>Bacillati</taxon>
        <taxon>Mycoplasmatota</taxon>
        <taxon>Mollicutes</taxon>
        <taxon>Entomoplasmatales</taxon>
        <taxon>Spiroplasmataceae</taxon>
        <taxon>Spiroplasma</taxon>
    </lineage>
</organism>
<evidence type="ECO:0000313" key="2">
    <source>
        <dbReference type="EMBL" id="ASP28409.1"/>
    </source>
</evidence>
<feature type="transmembrane region" description="Helical" evidence="1">
    <location>
        <begin position="175"/>
        <end position="200"/>
    </location>
</feature>
<keyword evidence="1" id="KW-0812">Transmembrane</keyword>
<keyword evidence="3" id="KW-1185">Reference proteome</keyword>
<dbReference type="KEGG" id="scou:SCORR_v1c06370"/>
<sequence>MIKLKKTYNLVPLLLKLILKDIKIYIVSLLIPCAISFLLYWVWSTIILNVVYSPQMFGFLSIGCLIVPFYLSILICEWKSTNFLKKIKSINLNQINFTVVMILINIIFSLISIIASTILAVSITSTIRSFPISYNLLFKDIDWYIWINFIFSSLLMSIVALLMFIVFTNFFRSKILNITVSIGVLTYIVFLSDVVIIPHITSKITSVSIIEYFNPIKYCVWIIYMITSYQFIDNYGIQQILSTNNISNLFISFNNILVPLLISLLIVGIFILIIKYRFIWGTKN</sequence>
<name>A0A222EPG3_9MOLU</name>
<feature type="transmembrane region" description="Helical" evidence="1">
    <location>
        <begin position="212"/>
        <end position="232"/>
    </location>
</feature>
<dbReference type="Proteomes" id="UP000203229">
    <property type="component" value="Chromosome"/>
</dbReference>
<keyword evidence="1" id="KW-1133">Transmembrane helix</keyword>
<gene>
    <name evidence="2" type="ORF">SCORR_v1c06370</name>
</gene>
<protein>
    <submittedName>
        <fullName evidence="2">Uncharacterized protein</fullName>
    </submittedName>
</protein>
<accession>A0A222EPG3</accession>
<feature type="transmembrane region" description="Helical" evidence="1">
    <location>
        <begin position="143"/>
        <end position="168"/>
    </location>
</feature>
<keyword evidence="1" id="KW-0472">Membrane</keyword>
<evidence type="ECO:0000256" key="1">
    <source>
        <dbReference type="SAM" id="Phobius"/>
    </source>
</evidence>
<feature type="transmembrane region" description="Helical" evidence="1">
    <location>
        <begin position="24"/>
        <end position="43"/>
    </location>
</feature>
<dbReference type="AlphaFoldDB" id="A0A222EPG3"/>
<dbReference type="RefSeq" id="WP_094049110.1">
    <property type="nucleotide sequence ID" value="NZ_CP022535.1"/>
</dbReference>
<reference evidence="2 3" key="1">
    <citation type="submission" date="2017-07" db="EMBL/GenBank/DDBJ databases">
        <title>Complete genome sequence of Spiroplasma corruscae EC-1 (DSM 19793).</title>
        <authorList>
            <person name="Tsai Y.-M."/>
            <person name="Lo W.-S."/>
            <person name="Kuo C.-H."/>
        </authorList>
    </citation>
    <scope>NUCLEOTIDE SEQUENCE [LARGE SCALE GENOMIC DNA]</scope>
    <source>
        <strain evidence="2 3">EC-1</strain>
    </source>
</reference>
<feature type="transmembrane region" description="Helical" evidence="1">
    <location>
        <begin position="97"/>
        <end position="123"/>
    </location>
</feature>
<feature type="transmembrane region" description="Helical" evidence="1">
    <location>
        <begin position="55"/>
        <end position="76"/>
    </location>
</feature>
<evidence type="ECO:0000313" key="3">
    <source>
        <dbReference type="Proteomes" id="UP000203229"/>
    </source>
</evidence>
<proteinExistence type="predicted"/>